<evidence type="ECO:0000313" key="2">
    <source>
        <dbReference type="EMBL" id="GBO23058.1"/>
    </source>
</evidence>
<gene>
    <name evidence="1" type="ORF">AVEN_15352_1</name>
    <name evidence="2" type="ORF">AVEN_265863_1</name>
</gene>
<dbReference type="EMBL" id="BGPR01046086">
    <property type="protein sequence ID" value="GBO23034.1"/>
    <property type="molecule type" value="Genomic_DNA"/>
</dbReference>
<dbReference type="Proteomes" id="UP000499080">
    <property type="component" value="Unassembled WGS sequence"/>
</dbReference>
<evidence type="ECO:0000313" key="3">
    <source>
        <dbReference type="Proteomes" id="UP000499080"/>
    </source>
</evidence>
<accession>A0A4Y2VFC5</accession>
<protein>
    <submittedName>
        <fullName evidence="1">Uncharacterized protein</fullName>
    </submittedName>
</protein>
<proteinExistence type="predicted"/>
<sequence>MYISQYPPTGTGNSFCLVVKMLDSGPKGPRFKSTHCHNGDPEEHATPTLGVAPVVRHNILMYISQYPPPDRRNSLCAEVDTALCT</sequence>
<keyword evidence="3" id="KW-1185">Reference proteome</keyword>
<organism evidence="1 3">
    <name type="scientific">Araneus ventricosus</name>
    <name type="common">Orbweaver spider</name>
    <name type="synonym">Epeira ventricosa</name>
    <dbReference type="NCBI Taxonomy" id="182803"/>
    <lineage>
        <taxon>Eukaryota</taxon>
        <taxon>Metazoa</taxon>
        <taxon>Ecdysozoa</taxon>
        <taxon>Arthropoda</taxon>
        <taxon>Chelicerata</taxon>
        <taxon>Arachnida</taxon>
        <taxon>Araneae</taxon>
        <taxon>Araneomorphae</taxon>
        <taxon>Entelegynae</taxon>
        <taxon>Araneoidea</taxon>
        <taxon>Araneidae</taxon>
        <taxon>Araneus</taxon>
    </lineage>
</organism>
<name>A0A4Y2VFC5_ARAVE</name>
<dbReference type="EMBL" id="BGPR01046099">
    <property type="protein sequence ID" value="GBO23058.1"/>
    <property type="molecule type" value="Genomic_DNA"/>
</dbReference>
<dbReference type="AlphaFoldDB" id="A0A4Y2VFC5"/>
<reference evidence="1 3" key="1">
    <citation type="journal article" date="2019" name="Sci. Rep.">
        <title>Orb-weaving spider Araneus ventricosus genome elucidates the spidroin gene catalogue.</title>
        <authorList>
            <person name="Kono N."/>
            <person name="Nakamura H."/>
            <person name="Ohtoshi R."/>
            <person name="Moran D.A.P."/>
            <person name="Shinohara A."/>
            <person name="Yoshida Y."/>
            <person name="Fujiwara M."/>
            <person name="Mori M."/>
            <person name="Tomita M."/>
            <person name="Arakawa K."/>
        </authorList>
    </citation>
    <scope>NUCLEOTIDE SEQUENCE [LARGE SCALE GENOMIC DNA]</scope>
</reference>
<evidence type="ECO:0000313" key="1">
    <source>
        <dbReference type="EMBL" id="GBO23034.1"/>
    </source>
</evidence>
<comment type="caution">
    <text evidence="1">The sequence shown here is derived from an EMBL/GenBank/DDBJ whole genome shotgun (WGS) entry which is preliminary data.</text>
</comment>